<dbReference type="SUPFAM" id="SSF102215">
    <property type="entry name" value="Creatininase"/>
    <property type="match status" value="1"/>
</dbReference>
<dbReference type="Gene3D" id="3.40.50.10310">
    <property type="entry name" value="Creatininase"/>
    <property type="match status" value="1"/>
</dbReference>
<dbReference type="KEGG" id="cag:Cagg_2186"/>
<sequence length="228" mass="25471">MSTTPEWGRYTELLPTQQQQLVQKHPIAWLPWATLVARGLHLAQGASGLIAEAVTERAIRHVGGVLYPVLWRDPGLEIPLFRQLLTARLQSIADQGFQIAVVIGFPDNAEVDLMLMETAEAMLRQHHLLTLALSPLELVDTTMQDRGALWETSLLLAIRPTLVNLHQLDTNDERNVRDLASPSLGQQVLVLAGERLATAVHDLYTRQNVAAVTALYQQRRGQYQRSIP</sequence>
<dbReference type="RefSeq" id="WP_015940927.1">
    <property type="nucleotide sequence ID" value="NC_011831.1"/>
</dbReference>
<name>B8GCM5_CHLAD</name>
<dbReference type="HOGENOM" id="CLU_055029_3_0_0"/>
<protein>
    <submittedName>
        <fullName evidence="1">Uncharacterized protein</fullName>
    </submittedName>
</protein>
<accession>B8GCM5</accession>
<dbReference type="eggNOG" id="COG1402">
    <property type="taxonomic scope" value="Bacteria"/>
</dbReference>
<dbReference type="OrthoDB" id="9801445at2"/>
<evidence type="ECO:0000313" key="1">
    <source>
        <dbReference type="EMBL" id="ACL25069.1"/>
    </source>
</evidence>
<dbReference type="EMBL" id="CP001337">
    <property type="protein sequence ID" value="ACL25069.1"/>
    <property type="molecule type" value="Genomic_DNA"/>
</dbReference>
<dbReference type="Proteomes" id="UP000002508">
    <property type="component" value="Chromosome"/>
</dbReference>
<keyword evidence="2" id="KW-1185">Reference proteome</keyword>
<gene>
    <name evidence="1" type="ordered locus">Cagg_2186</name>
</gene>
<reference evidence="1" key="1">
    <citation type="submission" date="2008-12" db="EMBL/GenBank/DDBJ databases">
        <title>Complete sequence of Chloroflexus aggregans DSM 9485.</title>
        <authorList>
            <consortium name="US DOE Joint Genome Institute"/>
            <person name="Lucas S."/>
            <person name="Copeland A."/>
            <person name="Lapidus A."/>
            <person name="Glavina del Rio T."/>
            <person name="Dalin E."/>
            <person name="Tice H."/>
            <person name="Pitluck S."/>
            <person name="Foster B."/>
            <person name="Larimer F."/>
            <person name="Land M."/>
            <person name="Hauser L."/>
            <person name="Kyrpides N."/>
            <person name="Mikhailova N."/>
            <person name="Bryant D."/>
            <person name="Richardson P."/>
        </authorList>
    </citation>
    <scope>NUCLEOTIDE SEQUENCE</scope>
    <source>
        <strain evidence="1">DSM 9485</strain>
    </source>
</reference>
<organism evidence="1 2">
    <name type="scientific">Chloroflexus aggregans (strain MD-66 / DSM 9485)</name>
    <dbReference type="NCBI Taxonomy" id="326427"/>
    <lineage>
        <taxon>Bacteria</taxon>
        <taxon>Bacillati</taxon>
        <taxon>Chloroflexota</taxon>
        <taxon>Chloroflexia</taxon>
        <taxon>Chloroflexales</taxon>
        <taxon>Chloroflexineae</taxon>
        <taxon>Chloroflexaceae</taxon>
        <taxon>Chloroflexus</taxon>
    </lineage>
</organism>
<dbReference type="AlphaFoldDB" id="B8GCM5"/>
<dbReference type="InterPro" id="IPR024087">
    <property type="entry name" value="Creatininase-like_sf"/>
</dbReference>
<dbReference type="STRING" id="326427.Cagg_2186"/>
<evidence type="ECO:0000313" key="2">
    <source>
        <dbReference type="Proteomes" id="UP000002508"/>
    </source>
</evidence>
<proteinExistence type="predicted"/>